<keyword evidence="1" id="KW-1133">Transmembrane helix</keyword>
<organism evidence="2 3">
    <name type="scientific">Fonsecaea erecta</name>
    <dbReference type="NCBI Taxonomy" id="1367422"/>
    <lineage>
        <taxon>Eukaryota</taxon>
        <taxon>Fungi</taxon>
        <taxon>Dikarya</taxon>
        <taxon>Ascomycota</taxon>
        <taxon>Pezizomycotina</taxon>
        <taxon>Eurotiomycetes</taxon>
        <taxon>Chaetothyriomycetidae</taxon>
        <taxon>Chaetothyriales</taxon>
        <taxon>Herpotrichiellaceae</taxon>
        <taxon>Fonsecaea</taxon>
    </lineage>
</organism>
<evidence type="ECO:0000256" key="1">
    <source>
        <dbReference type="SAM" id="Phobius"/>
    </source>
</evidence>
<comment type="caution">
    <text evidence="2">The sequence shown here is derived from an EMBL/GenBank/DDBJ whole genome shotgun (WGS) entry which is preliminary data.</text>
</comment>
<keyword evidence="1" id="KW-0812">Transmembrane</keyword>
<evidence type="ECO:0000313" key="2">
    <source>
        <dbReference type="EMBL" id="OAP54070.1"/>
    </source>
</evidence>
<sequence>MVVCMLIDIVMIVTITLVLFCCILVLMLVYIVGLLMTPVIRTVRGWCVRDDEHPHDHEERMKITGSATTTEHPIRAVSSKTDSDSMMSSTVDVRRTWYLFCRCFSWRWMPMITYKFPCPFPFLNVNIGVDESTLVMTTCRTCDRQYIEQMAKIPPYNRASMFSSSHISSNIAMGMNEYHIALSLGLGRVSVLTCDNHVAYMPLNSITDRTTNECTIVDIDVEDQSRSASTARRRRCPSSGCACWAGAG</sequence>
<dbReference type="RefSeq" id="XP_018687437.1">
    <property type="nucleotide sequence ID" value="XM_018843110.1"/>
</dbReference>
<gene>
    <name evidence="2" type="ORF">AYL99_11604</name>
</gene>
<dbReference type="EMBL" id="LVYI01000015">
    <property type="protein sequence ID" value="OAP54070.1"/>
    <property type="molecule type" value="Genomic_DNA"/>
</dbReference>
<keyword evidence="3" id="KW-1185">Reference proteome</keyword>
<dbReference type="AlphaFoldDB" id="A0A178Z2S9"/>
<protein>
    <submittedName>
        <fullName evidence="2">Uncharacterized protein</fullName>
    </submittedName>
</protein>
<accession>A0A178Z2S9</accession>
<dbReference type="GeneID" id="30015772"/>
<evidence type="ECO:0000313" key="3">
    <source>
        <dbReference type="Proteomes" id="UP000078343"/>
    </source>
</evidence>
<name>A0A178Z2S9_9EURO</name>
<reference evidence="2 3" key="1">
    <citation type="submission" date="2016-04" db="EMBL/GenBank/DDBJ databases">
        <title>Draft genome of Fonsecaea erecta CBS 125763.</title>
        <authorList>
            <person name="Weiss V.A."/>
            <person name="Vicente V.A."/>
            <person name="Raittz R.T."/>
            <person name="Moreno L.F."/>
            <person name="De Souza E.M."/>
            <person name="Pedrosa F.O."/>
            <person name="Steffens M.B."/>
            <person name="Faoro H."/>
            <person name="Tadra-Sfeir M.Z."/>
            <person name="Najafzadeh M.J."/>
            <person name="Felipe M.S."/>
            <person name="Teixeira M."/>
            <person name="Sun J."/>
            <person name="Xi L."/>
            <person name="Gomes R."/>
            <person name="De Azevedo C.M."/>
            <person name="Salgado C.G."/>
            <person name="Da Silva M.B."/>
            <person name="Nascimento M.F."/>
            <person name="Queiroz-Telles F."/>
            <person name="Attili D.S."/>
            <person name="Gorbushina A."/>
        </authorList>
    </citation>
    <scope>NUCLEOTIDE SEQUENCE [LARGE SCALE GENOMIC DNA]</scope>
    <source>
        <strain evidence="2 3">CBS 125763</strain>
    </source>
</reference>
<keyword evidence="1" id="KW-0472">Membrane</keyword>
<proteinExistence type="predicted"/>
<dbReference type="Proteomes" id="UP000078343">
    <property type="component" value="Unassembled WGS sequence"/>
</dbReference>
<feature type="transmembrane region" description="Helical" evidence="1">
    <location>
        <begin position="6"/>
        <end position="35"/>
    </location>
</feature>